<evidence type="ECO:0008006" key="4">
    <source>
        <dbReference type="Google" id="ProtNLM"/>
    </source>
</evidence>
<gene>
    <name evidence="2" type="ORF">ERS852557_03715</name>
</gene>
<dbReference type="InterPro" id="IPR025624">
    <property type="entry name" value="PcfK"/>
</dbReference>
<dbReference type="Pfam" id="PF14058">
    <property type="entry name" value="PcfK"/>
    <property type="match status" value="1"/>
</dbReference>
<dbReference type="AlphaFoldDB" id="A0A174VH63"/>
<reference evidence="2 3" key="1">
    <citation type="submission" date="2015-09" db="EMBL/GenBank/DDBJ databases">
        <authorList>
            <consortium name="Pathogen Informatics"/>
        </authorList>
    </citation>
    <scope>NUCLEOTIDE SEQUENCE [LARGE SCALE GENOMIC DNA]</scope>
    <source>
        <strain evidence="2 3">2789STDY5834945</strain>
    </source>
</reference>
<dbReference type="RefSeq" id="WP_055220763.1">
    <property type="nucleotide sequence ID" value="NZ_CZBI01000005.1"/>
</dbReference>
<evidence type="ECO:0000256" key="1">
    <source>
        <dbReference type="SAM" id="MobiDB-lite"/>
    </source>
</evidence>
<feature type="region of interest" description="Disordered" evidence="1">
    <location>
        <begin position="121"/>
        <end position="141"/>
    </location>
</feature>
<evidence type="ECO:0000313" key="2">
    <source>
        <dbReference type="EMBL" id="CUQ34123.1"/>
    </source>
</evidence>
<proteinExistence type="predicted"/>
<evidence type="ECO:0000313" key="3">
    <source>
        <dbReference type="Proteomes" id="UP000095541"/>
    </source>
</evidence>
<name>A0A174VH63_BACT4</name>
<dbReference type="Proteomes" id="UP000095541">
    <property type="component" value="Unassembled WGS sequence"/>
</dbReference>
<dbReference type="EMBL" id="CZBI01000005">
    <property type="protein sequence ID" value="CUQ34123.1"/>
    <property type="molecule type" value="Genomic_DNA"/>
</dbReference>
<sequence length="141" mass="16189">MNKTTDHFKRTIQVYLEQRAAEDKLFAASYSKPNKNIDECVTYLLHWAKSQCDGGNAIGMTGGEVISQAVHYFDEDDIEVGKPLQCQVMVCHDMELTDEEKAEARQQAIRQYQAEELRKLQSRNKQATKKEAQVQPSLFDF</sequence>
<organism evidence="2 3">
    <name type="scientific">Bacteroides thetaiotaomicron</name>
    <dbReference type="NCBI Taxonomy" id="818"/>
    <lineage>
        <taxon>Bacteria</taxon>
        <taxon>Pseudomonadati</taxon>
        <taxon>Bacteroidota</taxon>
        <taxon>Bacteroidia</taxon>
        <taxon>Bacteroidales</taxon>
        <taxon>Bacteroidaceae</taxon>
        <taxon>Bacteroides</taxon>
    </lineage>
</organism>
<protein>
    <recommendedName>
        <fullName evidence="4">PcfK-like protein</fullName>
    </recommendedName>
</protein>
<accession>A0A174VH63</accession>